<dbReference type="InterPro" id="IPR002636">
    <property type="entry name" value="DUF29"/>
</dbReference>
<name>A0A1X4G6R2_9CYAN</name>
<organism evidence="1 2">
    <name type="scientific">Cylindrospermopsis raciborskii CENA303</name>
    <dbReference type="NCBI Taxonomy" id="1170769"/>
    <lineage>
        <taxon>Bacteria</taxon>
        <taxon>Bacillati</taxon>
        <taxon>Cyanobacteriota</taxon>
        <taxon>Cyanophyceae</taxon>
        <taxon>Nostocales</taxon>
        <taxon>Aphanizomenonaceae</taxon>
        <taxon>Cylindrospermopsis</taxon>
    </lineage>
</organism>
<dbReference type="Pfam" id="PF01724">
    <property type="entry name" value="DUF29"/>
    <property type="match status" value="1"/>
</dbReference>
<reference evidence="2" key="1">
    <citation type="submission" date="2017-04" db="EMBL/GenBank/DDBJ databases">
        <authorList>
            <person name="Abreu V.A."/>
            <person name="Popin R.V."/>
            <person name="Rigonato J."/>
            <person name="Andreote A.P."/>
            <person name="Schaker P.C."/>
            <person name="Hoff-Risseti C."/>
            <person name="Alvarenga D.O."/>
            <person name="Varani A.M."/>
            <person name="Fiore M.F."/>
        </authorList>
    </citation>
    <scope>NUCLEOTIDE SEQUENCE [LARGE SCALE GENOMIC DNA]</scope>
    <source>
        <strain evidence="2">CENA303</strain>
    </source>
</reference>
<protein>
    <recommendedName>
        <fullName evidence="3">DUF29 domain-containing protein</fullName>
    </recommendedName>
</protein>
<dbReference type="EMBL" id="NBYN01000042">
    <property type="protein sequence ID" value="OSO90715.1"/>
    <property type="molecule type" value="Genomic_DNA"/>
</dbReference>
<proteinExistence type="predicted"/>
<evidence type="ECO:0000313" key="1">
    <source>
        <dbReference type="EMBL" id="OSO90715.1"/>
    </source>
</evidence>
<accession>A0A1X4G6R2</accession>
<dbReference type="PANTHER" id="PTHR34235:SF3">
    <property type="entry name" value="SLR1203 PROTEIN"/>
    <property type="match status" value="1"/>
</dbReference>
<dbReference type="PANTHER" id="PTHR34235">
    <property type="entry name" value="SLR1203 PROTEIN-RELATED"/>
    <property type="match status" value="1"/>
</dbReference>
<comment type="caution">
    <text evidence="1">The sequence shown here is derived from an EMBL/GenBank/DDBJ whole genome shotgun (WGS) entry which is preliminary data.</text>
</comment>
<evidence type="ECO:0008006" key="3">
    <source>
        <dbReference type="Google" id="ProtNLM"/>
    </source>
</evidence>
<sequence length="154" mass="17888">MSSSLNLSSNIKSPHEENYQLWLESTIDNLKQGNFDRIDIDKLIEEISEMGGSLKDALENNLIVILAHLLKWQYQPQKRSGSWKASIKEHRRRINKSIQKHPYLKKYYEKIFSESYLPAVDWAMEETGLSSETFPSQSPFTPEQVLNDQFLPGD</sequence>
<evidence type="ECO:0000313" key="2">
    <source>
        <dbReference type="Proteomes" id="UP000192997"/>
    </source>
</evidence>
<dbReference type="AlphaFoldDB" id="A0A1X4G6R2"/>
<dbReference type="RefSeq" id="WP_085727958.1">
    <property type="nucleotide sequence ID" value="NZ_NBYN01000042.1"/>
</dbReference>
<gene>
    <name evidence="1" type="ORF">B7O87_07800</name>
</gene>
<dbReference type="Gene3D" id="1.20.1220.20">
    <property type="entry name" value="Uncharcterised protein PF01724"/>
    <property type="match status" value="1"/>
</dbReference>
<dbReference type="Proteomes" id="UP000192997">
    <property type="component" value="Unassembled WGS sequence"/>
</dbReference>